<evidence type="ECO:0000313" key="2">
    <source>
        <dbReference type="EMBL" id="MBN3050251.1"/>
    </source>
</evidence>
<dbReference type="Pfam" id="PF00535">
    <property type="entry name" value="Glycos_transf_2"/>
    <property type="match status" value="1"/>
</dbReference>
<dbReference type="InterPro" id="IPR029044">
    <property type="entry name" value="Nucleotide-diphossugar_trans"/>
</dbReference>
<dbReference type="Gene3D" id="3.90.550.10">
    <property type="entry name" value="Spore Coat Polysaccharide Biosynthesis Protein SpsA, Chain A"/>
    <property type="match status" value="1"/>
</dbReference>
<evidence type="ECO:0000259" key="1">
    <source>
        <dbReference type="Pfam" id="PF00535"/>
    </source>
</evidence>
<organism evidence="2 3">
    <name type="scientific">Pectobacterium brasiliense</name>
    <dbReference type="NCBI Taxonomy" id="180957"/>
    <lineage>
        <taxon>Bacteria</taxon>
        <taxon>Pseudomonadati</taxon>
        <taxon>Pseudomonadota</taxon>
        <taxon>Gammaproteobacteria</taxon>
        <taxon>Enterobacterales</taxon>
        <taxon>Pectobacteriaceae</taxon>
        <taxon>Pectobacterium</taxon>
    </lineage>
</organism>
<evidence type="ECO:0000313" key="3">
    <source>
        <dbReference type="Proteomes" id="UP000768524"/>
    </source>
</evidence>
<dbReference type="InterPro" id="IPR001173">
    <property type="entry name" value="Glyco_trans_2-like"/>
</dbReference>
<reference evidence="2" key="1">
    <citation type="submission" date="2020-07" db="EMBL/GenBank/DDBJ databases">
        <title>A pangenomic view of the genus Pectobacterium provides insights into genome organization, phylogeny, and virulence.</title>
        <authorList>
            <person name="Jonkheer E."/>
            <person name="Brankovics B."/>
            <person name="Houwers I."/>
            <person name="Van Der Wolf J."/>
            <person name="Bonants P."/>
            <person name="Vreeburg R."/>
            <person name="Bollema R."/>
            <person name="De Haan J."/>
            <person name="Berke L."/>
            <person name="De Ridder D."/>
            <person name="Smit S."/>
            <person name="Van Der Lee T.A.J."/>
        </authorList>
    </citation>
    <scope>NUCLEOTIDE SEQUENCE</scope>
    <source>
        <strain evidence="2">NAK:433</strain>
    </source>
</reference>
<dbReference type="RefSeq" id="WP_205558890.1">
    <property type="nucleotide sequence ID" value="NZ_JACGEP010000005.1"/>
</dbReference>
<feature type="domain" description="Glycosyltransferase 2-like" evidence="1">
    <location>
        <begin position="50"/>
        <end position="124"/>
    </location>
</feature>
<name>A0AAE2WC24_9GAMM</name>
<dbReference type="CDD" id="cd00761">
    <property type="entry name" value="Glyco_tranf_GTA_type"/>
    <property type="match status" value="1"/>
</dbReference>
<comment type="caution">
    <text evidence="2">The sequence shown here is derived from an EMBL/GenBank/DDBJ whole genome shotgun (WGS) entry which is preliminary data.</text>
</comment>
<dbReference type="AlphaFoldDB" id="A0AAE2WC24"/>
<protein>
    <submittedName>
        <fullName evidence="2">Glycosyltransferase family 2 protein</fullName>
    </submittedName>
</protein>
<dbReference type="Proteomes" id="UP000768524">
    <property type="component" value="Unassembled WGS sequence"/>
</dbReference>
<gene>
    <name evidence="2" type="ORF">H4F45_01865</name>
</gene>
<dbReference type="SUPFAM" id="SSF53448">
    <property type="entry name" value="Nucleotide-diphospho-sugar transferases"/>
    <property type="match status" value="1"/>
</dbReference>
<dbReference type="EMBL" id="JACGEP010000005">
    <property type="protein sequence ID" value="MBN3050251.1"/>
    <property type="molecule type" value="Genomic_DNA"/>
</dbReference>
<accession>A0AAE2WC24</accession>
<proteinExistence type="predicted"/>
<sequence>MNQKYSASVRHPFDKQHIKLTYITHFYCNQNDMDSVFSLLRNYEKLPDDIRSVVEFVIVDDGSPIDYDVGEYDLNINWLCINEDIRWNQSGARNLGVTYAKSDKIFITDLDHDLPEETFRYMINCRNPGRNFYKIYRESREDGVVKRGKVCNVGDRYYGHPNTFFMSRARFMRFFGYDEEFSGNYGAEDFRFVKFQKYQGSRQHYLPKKILCYERNVNRNRSYHSLNRDLSENTPIDLRKKEECELFGSEYGQSRIFLNFTWHIKYRNNLIPNVLPPLKPWWKPLWWFRYLCGTLAR</sequence>